<evidence type="ECO:0008006" key="5">
    <source>
        <dbReference type="Google" id="ProtNLM"/>
    </source>
</evidence>
<feature type="region of interest" description="Disordered" evidence="1">
    <location>
        <begin position="1"/>
        <end position="41"/>
    </location>
</feature>
<feature type="compositionally biased region" description="Low complexity" evidence="1">
    <location>
        <begin position="380"/>
        <end position="398"/>
    </location>
</feature>
<feature type="region of interest" description="Disordered" evidence="1">
    <location>
        <begin position="93"/>
        <end position="116"/>
    </location>
</feature>
<feature type="compositionally biased region" description="Low complexity" evidence="1">
    <location>
        <begin position="616"/>
        <end position="666"/>
    </location>
</feature>
<dbReference type="GO" id="GO:0007232">
    <property type="term" value="P:osmosensory signaling pathway via Sho1 osmosensor"/>
    <property type="evidence" value="ECO:0007669"/>
    <property type="project" value="InterPro"/>
</dbReference>
<feature type="compositionally biased region" description="Low complexity" evidence="1">
    <location>
        <begin position="25"/>
        <end position="41"/>
    </location>
</feature>
<organism evidence="3 4">
    <name type="scientific">Kwoniella heveanensis BCC8398</name>
    <dbReference type="NCBI Taxonomy" id="1296120"/>
    <lineage>
        <taxon>Eukaryota</taxon>
        <taxon>Fungi</taxon>
        <taxon>Dikarya</taxon>
        <taxon>Basidiomycota</taxon>
        <taxon>Agaricomycotina</taxon>
        <taxon>Tremellomycetes</taxon>
        <taxon>Tremellales</taxon>
        <taxon>Cryptococcaceae</taxon>
        <taxon>Kwoniella</taxon>
    </lineage>
</organism>
<dbReference type="GO" id="GO:0006972">
    <property type="term" value="P:hyperosmotic response"/>
    <property type="evidence" value="ECO:0007669"/>
    <property type="project" value="TreeGrafter"/>
</dbReference>
<feature type="compositionally biased region" description="Polar residues" evidence="1">
    <location>
        <begin position="1092"/>
        <end position="1115"/>
    </location>
</feature>
<evidence type="ECO:0000256" key="1">
    <source>
        <dbReference type="SAM" id="MobiDB-lite"/>
    </source>
</evidence>
<feature type="region of interest" description="Disordered" evidence="1">
    <location>
        <begin position="715"/>
        <end position="738"/>
    </location>
</feature>
<dbReference type="GO" id="GO:0009986">
    <property type="term" value="C:cell surface"/>
    <property type="evidence" value="ECO:0007669"/>
    <property type="project" value="TreeGrafter"/>
</dbReference>
<protein>
    <recommendedName>
        <fullName evidence="5">Mid2 domain-containing protein</fullName>
    </recommendedName>
</protein>
<keyword evidence="2" id="KW-1133">Transmembrane helix</keyword>
<evidence type="ECO:0000313" key="3">
    <source>
        <dbReference type="EMBL" id="OCF37776.1"/>
    </source>
</evidence>
<dbReference type="GO" id="GO:0030010">
    <property type="term" value="P:establishment of cell polarity"/>
    <property type="evidence" value="ECO:0007669"/>
    <property type="project" value="TreeGrafter"/>
</dbReference>
<name>A0A1B9H3D0_9TREE</name>
<dbReference type="InterPro" id="IPR039295">
    <property type="entry name" value="MSB2"/>
</dbReference>
<feature type="compositionally biased region" description="Basic and acidic residues" evidence="1">
    <location>
        <begin position="1051"/>
        <end position="1066"/>
    </location>
</feature>
<feature type="compositionally biased region" description="Low complexity" evidence="1">
    <location>
        <begin position="580"/>
        <end position="604"/>
    </location>
</feature>
<dbReference type="GO" id="GO:0005886">
    <property type="term" value="C:plasma membrane"/>
    <property type="evidence" value="ECO:0007669"/>
    <property type="project" value="InterPro"/>
</dbReference>
<feature type="compositionally biased region" description="Polar residues" evidence="1">
    <location>
        <begin position="1130"/>
        <end position="1140"/>
    </location>
</feature>
<keyword evidence="4" id="KW-1185">Reference proteome</keyword>
<feature type="region of interest" description="Disordered" evidence="1">
    <location>
        <begin position="266"/>
        <end position="289"/>
    </location>
</feature>
<dbReference type="GO" id="GO:0005034">
    <property type="term" value="F:osmosensor activity"/>
    <property type="evidence" value="ECO:0007669"/>
    <property type="project" value="InterPro"/>
</dbReference>
<feature type="region of interest" description="Disordered" evidence="1">
    <location>
        <begin position="1130"/>
        <end position="1185"/>
    </location>
</feature>
<dbReference type="STRING" id="1296120.A0A1B9H3D0"/>
<dbReference type="GO" id="GO:0031505">
    <property type="term" value="P:fungal-type cell wall organization"/>
    <property type="evidence" value="ECO:0007669"/>
    <property type="project" value="TreeGrafter"/>
</dbReference>
<feature type="compositionally biased region" description="Low complexity" evidence="1">
    <location>
        <begin position="344"/>
        <end position="369"/>
    </location>
</feature>
<evidence type="ECO:0000313" key="4">
    <source>
        <dbReference type="Proteomes" id="UP000092666"/>
    </source>
</evidence>
<gene>
    <name evidence="3" type="ORF">I316_00903</name>
</gene>
<reference evidence="3 4" key="1">
    <citation type="submission" date="2013-07" db="EMBL/GenBank/DDBJ databases">
        <title>The Genome Sequence of Cryptococcus heveanensis BCC8398.</title>
        <authorList>
            <consortium name="The Broad Institute Genome Sequencing Platform"/>
            <person name="Cuomo C."/>
            <person name="Litvintseva A."/>
            <person name="Chen Y."/>
            <person name="Heitman J."/>
            <person name="Sun S."/>
            <person name="Springer D."/>
            <person name="Dromer F."/>
            <person name="Young S.K."/>
            <person name="Zeng Q."/>
            <person name="Gargeya S."/>
            <person name="Fitzgerald M."/>
            <person name="Abouelleil A."/>
            <person name="Alvarado L."/>
            <person name="Berlin A.M."/>
            <person name="Chapman S.B."/>
            <person name="Dewar J."/>
            <person name="Goldberg J."/>
            <person name="Griggs A."/>
            <person name="Gujja S."/>
            <person name="Hansen M."/>
            <person name="Howarth C."/>
            <person name="Imamovic A."/>
            <person name="Larimer J."/>
            <person name="McCowan C."/>
            <person name="Murphy C."/>
            <person name="Pearson M."/>
            <person name="Priest M."/>
            <person name="Roberts A."/>
            <person name="Saif S."/>
            <person name="Shea T."/>
            <person name="Sykes S."/>
            <person name="Wortman J."/>
            <person name="Nusbaum C."/>
            <person name="Birren B."/>
        </authorList>
    </citation>
    <scope>NUCLEOTIDE SEQUENCE [LARGE SCALE GENOMIC DNA]</scope>
    <source>
        <strain evidence="3 4">BCC8398</strain>
    </source>
</reference>
<sequence>MANNTPSSTSSAIQSTAPMISPLDSTGTVPTPTVGSSSSWTGLASTASSVLDTLNPWGTSISSPTVTGTDASSSLSVTSTLLNTSLSTLASTTDSSFLSPLSSRDPSNPATSISALNTDPLSTPVAFLQNGSLSATSTIPFSGSTSVTPSLSTSTLSGHEDWTSATELSSDALVSQSTAILSDASPTPSDLFDVASSSHPSSVSQSSTWSNGLDSSPTAPTTMSSSFDPLATLINTLGHLSTTASGPAASTAPSYSSWSSLSEPSSLVADGSPANSSTRAASFNPVSSTVVPSPTPFAFFPTSSSTDSGESSPLVAAETSESLDTSTLSPPVSIPSTTIHFDPFSSFSTQESSQGSIWAPSSFESSSQSYETPNTDTLWSGTASSPSPTTNSPAAETSVDAQSTSESVASPVEISTSSSIDVTPAESSETSTSVIDNTSPSQTSTSEGPATTSPDSSLPPAEESSTTPVDTATPTSEIVALPISTSDSISEPSSGTTTAEPASSTDTTLAQSEPSPVPSNESTDVGPSATVTEDVTSPSSTATADFQTFPPTSASTAEPAITSNATSDEESTTTFEPSQTWTTDSPSSASSSSWSTSWDEPSTSVDPTQPSTSGDSSARPTSSAAPTSDDGFEPSSSTTTEVEPSGTSSGSVSVTSASGSVEPAARPSDDDSSSAANSTSIDLGSTVPGDAMSSLASVSATPSVNGSGVMTFEPTSTSTDWDSAYTASSTDVSSSSWTDEAYTPTQTWLIGATSVATSSETWSEEPTYDETTAPTGTKTTVTTSTPSVATIPSSMPTLIVPANSVANNAEAGTGSETDPIQDDTLIAILLAADYYPWWFVVNSSDATSQLFNTFPTLISGALEIAASQVQTYGLQVYQPAAWDGDEASLLTQYMAYIPTQYFDTLNAYIKTASSPLYSQSGIEGALAAQINTAFPLAASSETAPTSSTTSSGSSSSNRKRNIIIGVCVGIGGALWIGLIFWIYRRVKTNNDKAVHKRLSEHMSMFGDHRPMSEVYAASGWRDDSRRVSMAPSIAASEVDDRPSSFYASPFENDRSMREQQRMERESYGGSYSNHSYGSANSPTGAHYGPSVFGTSWFQNPHQQQQGAPRQRASQNPFEDIATRSYLGTNAGYISQQPHSPVTSTGSGTVTAKRRSAAGKPVSKAIISNPTLQANSLEFRDYGSTS</sequence>
<dbReference type="AlphaFoldDB" id="A0A1B9H3D0"/>
<feature type="compositionally biased region" description="Low complexity" evidence="1">
    <location>
        <begin position="1141"/>
        <end position="1150"/>
    </location>
</feature>
<dbReference type="EMBL" id="KV700122">
    <property type="protein sequence ID" value="OCF37776.1"/>
    <property type="molecule type" value="Genomic_DNA"/>
</dbReference>
<feature type="compositionally biased region" description="Polar residues" evidence="1">
    <location>
        <begin position="100"/>
        <end position="116"/>
    </location>
</feature>
<proteinExistence type="predicted"/>
<feature type="transmembrane region" description="Helical" evidence="2">
    <location>
        <begin position="962"/>
        <end position="983"/>
    </location>
</feature>
<feature type="compositionally biased region" description="Low complexity" evidence="1">
    <location>
        <begin position="673"/>
        <end position="682"/>
    </location>
</feature>
<feature type="compositionally biased region" description="Low complexity" evidence="1">
    <location>
        <begin position="1067"/>
        <end position="1081"/>
    </location>
</feature>
<dbReference type="OrthoDB" id="3366093at2759"/>
<feature type="region of interest" description="Disordered" evidence="1">
    <location>
        <begin position="759"/>
        <end position="786"/>
    </location>
</feature>
<feature type="compositionally biased region" description="Low complexity" evidence="1">
    <location>
        <begin position="301"/>
        <end position="329"/>
    </location>
</feature>
<feature type="compositionally biased region" description="Low complexity" evidence="1">
    <location>
        <begin position="722"/>
        <end position="738"/>
    </location>
</feature>
<feature type="compositionally biased region" description="Polar residues" evidence="1">
    <location>
        <begin position="399"/>
        <end position="456"/>
    </location>
</feature>
<feature type="compositionally biased region" description="Polar residues" evidence="1">
    <location>
        <begin position="498"/>
        <end position="579"/>
    </location>
</feature>
<feature type="compositionally biased region" description="Polar residues" evidence="1">
    <location>
        <begin position="605"/>
        <end position="615"/>
    </location>
</feature>
<dbReference type="GO" id="GO:0030427">
    <property type="term" value="C:site of polarized growth"/>
    <property type="evidence" value="ECO:0007669"/>
    <property type="project" value="TreeGrafter"/>
</dbReference>
<dbReference type="PANTHER" id="PTHR35778">
    <property type="entry name" value="SIGNALING MUCIN HKR1-RELATED"/>
    <property type="match status" value="1"/>
</dbReference>
<feature type="region of interest" description="Disordered" evidence="1">
    <location>
        <begin position="191"/>
        <end position="224"/>
    </location>
</feature>
<reference evidence="4" key="2">
    <citation type="submission" date="2013-12" db="EMBL/GenBank/DDBJ databases">
        <title>Evolution of pathogenesis and genome organization in the Tremellales.</title>
        <authorList>
            <person name="Cuomo C."/>
            <person name="Litvintseva A."/>
            <person name="Heitman J."/>
            <person name="Chen Y."/>
            <person name="Sun S."/>
            <person name="Springer D."/>
            <person name="Dromer F."/>
            <person name="Young S."/>
            <person name="Zeng Q."/>
            <person name="Chapman S."/>
            <person name="Gujja S."/>
            <person name="Saif S."/>
            <person name="Birren B."/>
        </authorList>
    </citation>
    <scope>NUCLEOTIDE SEQUENCE [LARGE SCALE GENOMIC DNA]</scope>
    <source>
        <strain evidence="4">BCC8398</strain>
    </source>
</reference>
<dbReference type="GO" id="GO:0005576">
    <property type="term" value="C:extracellular region"/>
    <property type="evidence" value="ECO:0007669"/>
    <property type="project" value="TreeGrafter"/>
</dbReference>
<dbReference type="PANTHER" id="PTHR35778:SF1">
    <property type="entry name" value="SIGNALING MUCIN HKR1-RELATED"/>
    <property type="match status" value="1"/>
</dbReference>
<keyword evidence="2" id="KW-0472">Membrane</keyword>
<keyword evidence="2" id="KW-0812">Transmembrane</keyword>
<evidence type="ECO:0000256" key="2">
    <source>
        <dbReference type="SAM" id="Phobius"/>
    </source>
</evidence>
<accession>A0A1B9H3D0</accession>
<feature type="compositionally biased region" description="Polar residues" evidence="1">
    <location>
        <begin position="370"/>
        <end position="379"/>
    </location>
</feature>
<feature type="region of interest" description="Disordered" evidence="1">
    <location>
        <begin position="1038"/>
        <end position="1115"/>
    </location>
</feature>
<feature type="compositionally biased region" description="Low complexity" evidence="1">
    <location>
        <begin position="196"/>
        <end position="224"/>
    </location>
</feature>
<feature type="compositionally biased region" description="Low complexity" evidence="1">
    <location>
        <begin position="771"/>
        <end position="786"/>
    </location>
</feature>
<feature type="compositionally biased region" description="Polar residues" evidence="1">
    <location>
        <begin position="463"/>
        <end position="476"/>
    </location>
</feature>
<feature type="compositionally biased region" description="Polar residues" evidence="1">
    <location>
        <begin position="1165"/>
        <end position="1175"/>
    </location>
</feature>
<dbReference type="GO" id="GO:0001402">
    <property type="term" value="P:signal transduction involved in filamentous growth"/>
    <property type="evidence" value="ECO:0007669"/>
    <property type="project" value="TreeGrafter"/>
</dbReference>
<feature type="compositionally biased region" description="Low complexity" evidence="1">
    <location>
        <begin position="484"/>
        <end position="497"/>
    </location>
</feature>
<feature type="compositionally biased region" description="Polar residues" evidence="1">
    <location>
        <begin position="1"/>
        <end position="18"/>
    </location>
</feature>
<dbReference type="Proteomes" id="UP000092666">
    <property type="component" value="Unassembled WGS sequence"/>
</dbReference>
<feature type="region of interest" description="Disordered" evidence="1">
    <location>
        <begin position="301"/>
        <end position="688"/>
    </location>
</feature>